<keyword evidence="1" id="KW-1133">Transmembrane helix</keyword>
<sequence>MDFVVALFIAVQQNVRTARQLAVVYVVAVVHLAHQALHQQLVPMLTQIAQHGPLMVFALALFIHPRKNVNIVHQHVVCVAHVLLQALPQLLPLVQLLLLGLLPLLPLVLQLQQQLVLQQQRHHSQRKI</sequence>
<dbReference type="AlphaFoldDB" id="A0A914ENT2"/>
<accession>A0A914ENT2</accession>
<evidence type="ECO:0000256" key="1">
    <source>
        <dbReference type="SAM" id="Phobius"/>
    </source>
</evidence>
<protein>
    <submittedName>
        <fullName evidence="3">Uncharacterized protein</fullName>
    </submittedName>
</protein>
<reference evidence="3" key="1">
    <citation type="submission" date="2022-11" db="UniProtKB">
        <authorList>
            <consortium name="WormBaseParasite"/>
        </authorList>
    </citation>
    <scope>IDENTIFICATION</scope>
</reference>
<dbReference type="Proteomes" id="UP000887540">
    <property type="component" value="Unplaced"/>
</dbReference>
<feature type="transmembrane region" description="Helical" evidence="1">
    <location>
        <begin position="41"/>
        <end position="62"/>
    </location>
</feature>
<dbReference type="WBParaSite" id="ACRNAN_scaffold9581.g24147.t1">
    <property type="protein sequence ID" value="ACRNAN_scaffold9581.g24147.t1"/>
    <property type="gene ID" value="ACRNAN_scaffold9581.g24147"/>
</dbReference>
<keyword evidence="1" id="KW-0812">Transmembrane</keyword>
<keyword evidence="1" id="KW-0472">Membrane</keyword>
<proteinExistence type="predicted"/>
<evidence type="ECO:0000313" key="3">
    <source>
        <dbReference type="WBParaSite" id="ACRNAN_scaffold9581.g24147.t1"/>
    </source>
</evidence>
<evidence type="ECO:0000313" key="2">
    <source>
        <dbReference type="Proteomes" id="UP000887540"/>
    </source>
</evidence>
<organism evidence="2 3">
    <name type="scientific">Acrobeloides nanus</name>
    <dbReference type="NCBI Taxonomy" id="290746"/>
    <lineage>
        <taxon>Eukaryota</taxon>
        <taxon>Metazoa</taxon>
        <taxon>Ecdysozoa</taxon>
        <taxon>Nematoda</taxon>
        <taxon>Chromadorea</taxon>
        <taxon>Rhabditida</taxon>
        <taxon>Tylenchina</taxon>
        <taxon>Cephalobomorpha</taxon>
        <taxon>Cephaloboidea</taxon>
        <taxon>Cephalobidae</taxon>
        <taxon>Acrobeloides</taxon>
    </lineage>
</organism>
<name>A0A914ENT2_9BILA</name>
<keyword evidence="2" id="KW-1185">Reference proteome</keyword>